<comment type="catalytic activity">
    <reaction evidence="1">
        <text>Release of an N-terminal amino acid, Xaa-|-Yaa- from a peptide, amide or arylamide. Xaa is preferably Ala, but may be most amino acids including Pro (slow action). When a terminal hydrophobic residue is followed by a prolyl residue, the two may be released as an intact Xaa-Pro dipeptide.</text>
        <dbReference type="EC" id="3.4.11.2"/>
    </reaction>
</comment>
<keyword evidence="10" id="KW-0482">Metalloprotease</keyword>
<evidence type="ECO:0000313" key="17">
    <source>
        <dbReference type="Proteomes" id="UP000638353"/>
    </source>
</evidence>
<proteinExistence type="inferred from homology"/>
<dbReference type="PANTHER" id="PTHR11533">
    <property type="entry name" value="PROTEASE M1 ZINC METALLOPROTEASE"/>
    <property type="match status" value="1"/>
</dbReference>
<dbReference type="SUPFAM" id="SSF55486">
    <property type="entry name" value="Metalloproteases ('zincins'), catalytic domain"/>
    <property type="match status" value="1"/>
</dbReference>
<dbReference type="InterPro" id="IPR001930">
    <property type="entry name" value="Peptidase_M1"/>
</dbReference>
<dbReference type="PROSITE" id="PS51257">
    <property type="entry name" value="PROKAR_LIPOPROTEIN"/>
    <property type="match status" value="1"/>
</dbReference>
<feature type="signal peptide" evidence="13">
    <location>
        <begin position="1"/>
        <end position="29"/>
    </location>
</feature>
<keyword evidence="6" id="KW-0645">Protease</keyword>
<dbReference type="InterPro" id="IPR050344">
    <property type="entry name" value="Peptidase_M1_aminopeptidases"/>
</dbReference>
<feature type="domain" description="Peptidase M1 membrane alanine aminopeptidase" evidence="14">
    <location>
        <begin position="341"/>
        <end position="478"/>
    </location>
</feature>
<dbReference type="InterPro" id="IPR014782">
    <property type="entry name" value="Peptidase_M1_dom"/>
</dbReference>
<dbReference type="SUPFAM" id="SSF63737">
    <property type="entry name" value="Leukotriene A4 hydrolase N-terminal domain"/>
    <property type="match status" value="1"/>
</dbReference>
<evidence type="ECO:0000256" key="5">
    <source>
        <dbReference type="ARBA" id="ARBA00015611"/>
    </source>
</evidence>
<comment type="similarity">
    <text evidence="3">Belongs to the peptidase M1 family.</text>
</comment>
<dbReference type="Gene3D" id="1.10.390.10">
    <property type="entry name" value="Neutral Protease Domain 2"/>
    <property type="match status" value="1"/>
</dbReference>
<dbReference type="Pfam" id="PF17900">
    <property type="entry name" value="Peptidase_M1_N"/>
    <property type="match status" value="1"/>
</dbReference>
<dbReference type="Gene3D" id="2.60.40.1730">
    <property type="entry name" value="tricorn interacting facor f3 domain"/>
    <property type="match status" value="1"/>
</dbReference>
<dbReference type="RefSeq" id="WP_189822153.1">
    <property type="nucleotide sequence ID" value="NZ_BMVC01000002.1"/>
</dbReference>
<dbReference type="CDD" id="cd09603">
    <property type="entry name" value="M1_APN_like"/>
    <property type="match status" value="1"/>
</dbReference>
<evidence type="ECO:0000256" key="8">
    <source>
        <dbReference type="ARBA" id="ARBA00022801"/>
    </source>
</evidence>
<dbReference type="EC" id="3.4.11.2" evidence="4"/>
<reference evidence="16" key="1">
    <citation type="journal article" date="2014" name="Int. J. Syst. Evol. Microbiol.">
        <title>Complete genome sequence of Corynebacterium casei LMG S-19264T (=DSM 44701T), isolated from a smear-ripened cheese.</title>
        <authorList>
            <consortium name="US DOE Joint Genome Institute (JGI-PGF)"/>
            <person name="Walter F."/>
            <person name="Albersmeier A."/>
            <person name="Kalinowski J."/>
            <person name="Ruckert C."/>
        </authorList>
    </citation>
    <scope>NUCLEOTIDE SEQUENCE</scope>
    <source>
        <strain evidence="16">JCM 4637</strain>
    </source>
</reference>
<feature type="domain" description="Aminopeptidase N-like N-terminal" evidence="15">
    <location>
        <begin position="59"/>
        <end position="232"/>
    </location>
</feature>
<dbReference type="InterPro" id="IPR027268">
    <property type="entry name" value="Peptidase_M4/M1_CTD_sf"/>
</dbReference>
<keyword evidence="13" id="KW-0732">Signal</keyword>
<evidence type="ECO:0000256" key="4">
    <source>
        <dbReference type="ARBA" id="ARBA00012564"/>
    </source>
</evidence>
<dbReference type="GO" id="GO:0016285">
    <property type="term" value="F:alanyl aminopeptidase activity"/>
    <property type="evidence" value="ECO:0007669"/>
    <property type="project" value="UniProtKB-EC"/>
</dbReference>
<dbReference type="PANTHER" id="PTHR11533:SF297">
    <property type="entry name" value="AMINOPEPTIDASE N"/>
    <property type="match status" value="1"/>
</dbReference>
<dbReference type="GO" id="GO:0008270">
    <property type="term" value="F:zinc ion binding"/>
    <property type="evidence" value="ECO:0007669"/>
    <property type="project" value="InterPro"/>
</dbReference>
<evidence type="ECO:0000256" key="1">
    <source>
        <dbReference type="ARBA" id="ARBA00000098"/>
    </source>
</evidence>
<dbReference type="GO" id="GO:0006508">
    <property type="term" value="P:proteolysis"/>
    <property type="evidence" value="ECO:0007669"/>
    <property type="project" value="UniProtKB-KW"/>
</dbReference>
<reference evidence="16" key="2">
    <citation type="submission" date="2020-09" db="EMBL/GenBank/DDBJ databases">
        <authorList>
            <person name="Sun Q."/>
            <person name="Ohkuma M."/>
        </authorList>
    </citation>
    <scope>NUCLEOTIDE SEQUENCE</scope>
    <source>
        <strain evidence="16">JCM 4637</strain>
    </source>
</reference>
<evidence type="ECO:0000256" key="10">
    <source>
        <dbReference type="ARBA" id="ARBA00023049"/>
    </source>
</evidence>
<dbReference type="InterPro" id="IPR042097">
    <property type="entry name" value="Aminopeptidase_N-like_N_sf"/>
</dbReference>
<evidence type="ECO:0000256" key="13">
    <source>
        <dbReference type="SAM" id="SignalP"/>
    </source>
</evidence>
<comment type="cofactor">
    <cofactor evidence="2">
        <name>Zn(2+)</name>
        <dbReference type="ChEBI" id="CHEBI:29105"/>
    </cofactor>
</comment>
<keyword evidence="9" id="KW-0862">Zinc</keyword>
<evidence type="ECO:0000256" key="11">
    <source>
        <dbReference type="ARBA" id="ARBA00029811"/>
    </source>
</evidence>
<organism evidence="16 17">
    <name type="scientific">Streptomyces finlayi</name>
    <dbReference type="NCBI Taxonomy" id="67296"/>
    <lineage>
        <taxon>Bacteria</taxon>
        <taxon>Bacillati</taxon>
        <taxon>Actinomycetota</taxon>
        <taxon>Actinomycetes</taxon>
        <taxon>Kitasatosporales</taxon>
        <taxon>Streptomycetaceae</taxon>
        <taxon>Streptomyces</taxon>
    </lineage>
</organism>
<dbReference type="Pfam" id="PF01433">
    <property type="entry name" value="Peptidase_M1"/>
    <property type="match status" value="1"/>
</dbReference>
<dbReference type="GO" id="GO:0008237">
    <property type="term" value="F:metallopeptidase activity"/>
    <property type="evidence" value="ECO:0007669"/>
    <property type="project" value="UniProtKB-KW"/>
</dbReference>
<comment type="caution">
    <text evidence="16">The sequence shown here is derived from an EMBL/GenBank/DDBJ whole genome shotgun (WGS) entry which is preliminary data.</text>
</comment>
<evidence type="ECO:0000256" key="6">
    <source>
        <dbReference type="ARBA" id="ARBA00022670"/>
    </source>
</evidence>
<dbReference type="Proteomes" id="UP000638353">
    <property type="component" value="Unassembled WGS sequence"/>
</dbReference>
<dbReference type="InterPro" id="IPR045357">
    <property type="entry name" value="Aminopeptidase_N-like_N"/>
</dbReference>
<evidence type="ECO:0000256" key="9">
    <source>
        <dbReference type="ARBA" id="ARBA00022833"/>
    </source>
</evidence>
<evidence type="ECO:0000259" key="14">
    <source>
        <dbReference type="Pfam" id="PF01433"/>
    </source>
</evidence>
<gene>
    <name evidence="16" type="ORF">GCM10010334_09160</name>
</gene>
<dbReference type="AlphaFoldDB" id="A0A918WTC4"/>
<dbReference type="EMBL" id="BMVC01000002">
    <property type="protein sequence ID" value="GHC81667.1"/>
    <property type="molecule type" value="Genomic_DNA"/>
</dbReference>
<protein>
    <recommendedName>
        <fullName evidence="5">Aminopeptidase N</fullName>
        <ecNumber evidence="4">3.4.11.2</ecNumber>
    </recommendedName>
    <alternativeName>
        <fullName evidence="11">Alanine aminopeptidase</fullName>
    </alternativeName>
    <alternativeName>
        <fullName evidence="12">Lysyl aminopeptidase</fullName>
    </alternativeName>
</protein>
<keyword evidence="8" id="KW-0378">Hydrolase</keyword>
<evidence type="ECO:0000256" key="12">
    <source>
        <dbReference type="ARBA" id="ARBA00031533"/>
    </source>
</evidence>
<name>A0A918WTC4_9ACTN</name>
<feature type="chain" id="PRO_5038614301" description="Aminopeptidase N" evidence="13">
    <location>
        <begin position="30"/>
        <end position="490"/>
    </location>
</feature>
<dbReference type="PRINTS" id="PR00756">
    <property type="entry name" value="ALADIPTASE"/>
</dbReference>
<keyword evidence="7" id="KW-0479">Metal-binding</keyword>
<evidence type="ECO:0000256" key="3">
    <source>
        <dbReference type="ARBA" id="ARBA00010136"/>
    </source>
</evidence>
<sequence length="490" mass="53146">MPSRSRRPLRTPTATVALLLAAAVSGCTGEGVPTGTPGAHGLRDPLFPKLGNGGYDVAHYALDLDYTPATNRLKGTATITAKATQELSAFNLDLAGLTVDSATVEGEQAAARQAGTELTLRPKRDLRKGETFTAVVRYSGSPQEVKDVDKAREGWLRPKDKKLSVAVGQPAGSMAWFPGNNHPADKATYDIKITVPQGQTAISNGELKTPPRTANGRTTFDWQMREPMASYLAMVTIGDFKIWESKANAEFEADGKTPKRTVPVYAAAEESVDASSLELRKQIPELMDWAVTYFGPYPFDSIGSVVTRGRGDVGYALEAQTKPVYAGVTDGEGASLDEAQLHEIAHQWFGNSVSPKGWTDMWLNEGFATYAEWLWEEDELEGGNTAQQSFEEAFAADANWEFPPASPPGPKYVSESPVYYGGAMVLHKIRQAVGDDTFFEILEEWPAAYRGKNASTADFTAFVEKKTGADLSAVWDVWLYGGERPATPNA</sequence>
<evidence type="ECO:0000259" key="15">
    <source>
        <dbReference type="Pfam" id="PF17900"/>
    </source>
</evidence>
<evidence type="ECO:0000256" key="2">
    <source>
        <dbReference type="ARBA" id="ARBA00001947"/>
    </source>
</evidence>
<evidence type="ECO:0000256" key="7">
    <source>
        <dbReference type="ARBA" id="ARBA00022723"/>
    </source>
</evidence>
<accession>A0A918WTC4</accession>
<evidence type="ECO:0000313" key="16">
    <source>
        <dbReference type="EMBL" id="GHC81667.1"/>
    </source>
</evidence>